<dbReference type="PROSITE" id="PS00683">
    <property type="entry name" value="RHODANESE_2"/>
    <property type="match status" value="1"/>
</dbReference>
<dbReference type="CDD" id="cd01449">
    <property type="entry name" value="TST_Repeat_2"/>
    <property type="match status" value="1"/>
</dbReference>
<evidence type="ECO:0000259" key="4">
    <source>
        <dbReference type="PROSITE" id="PS50206"/>
    </source>
</evidence>
<dbReference type="InterPro" id="IPR001763">
    <property type="entry name" value="Rhodanese-like_dom"/>
</dbReference>
<dbReference type="EMBL" id="CP076134">
    <property type="protein sequence ID" value="QWG14649.1"/>
    <property type="molecule type" value="Genomic_DNA"/>
</dbReference>
<dbReference type="PANTHER" id="PTHR11364">
    <property type="entry name" value="THIOSULFATE SULFERTANSFERASE"/>
    <property type="match status" value="1"/>
</dbReference>
<keyword evidence="1 3" id="KW-0808">Transferase</keyword>
<dbReference type="Proteomes" id="UP000680839">
    <property type="component" value="Chromosome"/>
</dbReference>
<feature type="domain" description="Rhodanese" evidence="4">
    <location>
        <begin position="20"/>
        <end position="138"/>
    </location>
</feature>
<dbReference type="PANTHER" id="PTHR11364:SF27">
    <property type="entry name" value="SULFURTRANSFERASE"/>
    <property type="match status" value="1"/>
</dbReference>
<dbReference type="InterPro" id="IPR001307">
    <property type="entry name" value="Thiosulphate_STrfase_CS"/>
</dbReference>
<dbReference type="InterPro" id="IPR036873">
    <property type="entry name" value="Rhodanese-like_dom_sf"/>
</dbReference>
<keyword evidence="2" id="KW-0677">Repeat</keyword>
<name>A0A975NHN6_9BRAD</name>
<dbReference type="RefSeq" id="WP_215623253.1">
    <property type="nucleotide sequence ID" value="NZ_CP076134.1"/>
</dbReference>
<dbReference type="PROSITE" id="PS50206">
    <property type="entry name" value="RHODANESE_3"/>
    <property type="match status" value="2"/>
</dbReference>
<accession>A0A975NHN6</accession>
<dbReference type="AlphaFoldDB" id="A0A975NHN6"/>
<evidence type="ECO:0000313" key="5">
    <source>
        <dbReference type="EMBL" id="QWG14649.1"/>
    </source>
</evidence>
<proteinExistence type="predicted"/>
<reference evidence="5" key="1">
    <citation type="submission" date="2021-06" db="EMBL/GenBank/DDBJ databases">
        <title>Bradyrhizobium sp. S2-20-1 Genome sequencing.</title>
        <authorList>
            <person name="Jin L."/>
        </authorList>
    </citation>
    <scope>NUCLEOTIDE SEQUENCE</scope>
    <source>
        <strain evidence="5">S2-20-1</strain>
    </source>
</reference>
<dbReference type="Pfam" id="PF00581">
    <property type="entry name" value="Rhodanese"/>
    <property type="match status" value="2"/>
</dbReference>
<dbReference type="GO" id="GO:0004792">
    <property type="term" value="F:thiosulfate-cyanide sulfurtransferase activity"/>
    <property type="evidence" value="ECO:0007669"/>
    <property type="project" value="InterPro"/>
</dbReference>
<dbReference type="FunFam" id="3.40.250.10:FF:000015">
    <property type="entry name" value="Sulfurtransferase"/>
    <property type="match status" value="1"/>
</dbReference>
<evidence type="ECO:0000256" key="3">
    <source>
        <dbReference type="RuleBase" id="RU000507"/>
    </source>
</evidence>
<dbReference type="InterPro" id="IPR045078">
    <property type="entry name" value="TST/MPST-like"/>
</dbReference>
<dbReference type="SUPFAM" id="SSF52821">
    <property type="entry name" value="Rhodanese/Cell cycle control phosphatase"/>
    <property type="match status" value="2"/>
</dbReference>
<sequence length="285" mass="31100">MTYANPEALVSTEWLAEHLSDPDVRILDCTWHHASTNLDGRTQYRGRHLPGSVHFDIDHIADKSSPLPHMLPSASDFAKKVGLLGIGDGDRVVVYDRLYGGAAAARVWWMFRVFGYDKVTMLEGGYGKWTKEKRPSDMSMVRPEPRSFTAAYHPALVRTLSEMQENLATAAAQVIDARGPAKFDGTQQDVFPFKKLGHIPNATNIPWADLIDPDTGAFIAPDMLAARFAMAGIDLERPIVTSCASGITSCVVALGLYLLGHKTAAVYDGSWAEWGLAEDTPAVAA</sequence>
<evidence type="ECO:0000256" key="1">
    <source>
        <dbReference type="ARBA" id="ARBA00022679"/>
    </source>
</evidence>
<dbReference type="SMART" id="SM00450">
    <property type="entry name" value="RHOD"/>
    <property type="match status" value="2"/>
</dbReference>
<gene>
    <name evidence="5" type="ORF">KMZ29_08315</name>
</gene>
<dbReference type="CDD" id="cd01448">
    <property type="entry name" value="TST_Repeat_1"/>
    <property type="match status" value="1"/>
</dbReference>
<evidence type="ECO:0000256" key="2">
    <source>
        <dbReference type="ARBA" id="ARBA00022737"/>
    </source>
</evidence>
<dbReference type="Gene3D" id="3.40.250.10">
    <property type="entry name" value="Rhodanese-like domain"/>
    <property type="match status" value="2"/>
</dbReference>
<evidence type="ECO:0000313" key="6">
    <source>
        <dbReference type="Proteomes" id="UP000680839"/>
    </source>
</evidence>
<protein>
    <recommendedName>
        <fullName evidence="3">Sulfurtransferase</fullName>
    </recommendedName>
</protein>
<feature type="domain" description="Rhodanese" evidence="4">
    <location>
        <begin position="168"/>
        <end position="283"/>
    </location>
</feature>
<organism evidence="5 6">
    <name type="scientific">Bradyrhizobium sediminis</name>
    <dbReference type="NCBI Taxonomy" id="2840469"/>
    <lineage>
        <taxon>Bacteria</taxon>
        <taxon>Pseudomonadati</taxon>
        <taxon>Pseudomonadota</taxon>
        <taxon>Alphaproteobacteria</taxon>
        <taxon>Hyphomicrobiales</taxon>
        <taxon>Nitrobacteraceae</taxon>
        <taxon>Bradyrhizobium</taxon>
    </lineage>
</organism>